<dbReference type="GeneID" id="38136843"/>
<dbReference type="InterPro" id="IPR001138">
    <property type="entry name" value="Zn2Cys6_DnaBD"/>
</dbReference>
<evidence type="ECO:0000313" key="5">
    <source>
        <dbReference type="Proteomes" id="UP000253729"/>
    </source>
</evidence>
<dbReference type="CDD" id="cd00067">
    <property type="entry name" value="GAL4"/>
    <property type="match status" value="1"/>
</dbReference>
<dbReference type="Pfam" id="PF11951">
    <property type="entry name" value="Fungal_trans_2"/>
    <property type="match status" value="1"/>
</dbReference>
<feature type="non-terminal residue" evidence="4">
    <location>
        <position position="1"/>
    </location>
</feature>
<name>A0A3F3PHS4_9EURO</name>
<organism evidence="4 5">
    <name type="scientific">Aspergillus welwitschiae</name>
    <dbReference type="NCBI Taxonomy" id="1341132"/>
    <lineage>
        <taxon>Eukaryota</taxon>
        <taxon>Fungi</taxon>
        <taxon>Dikarya</taxon>
        <taxon>Ascomycota</taxon>
        <taxon>Pezizomycotina</taxon>
        <taxon>Eurotiomycetes</taxon>
        <taxon>Eurotiomycetidae</taxon>
        <taxon>Eurotiales</taxon>
        <taxon>Aspergillaceae</taxon>
        <taxon>Aspergillus</taxon>
        <taxon>Aspergillus subgen. Circumdati</taxon>
    </lineage>
</organism>
<evidence type="ECO:0000256" key="3">
    <source>
        <dbReference type="ARBA" id="ARBA00023242"/>
    </source>
</evidence>
<dbReference type="InterPro" id="IPR021858">
    <property type="entry name" value="Fun_TF"/>
</dbReference>
<evidence type="ECO:0000313" key="4">
    <source>
        <dbReference type="EMBL" id="RDH26417.1"/>
    </source>
</evidence>
<dbReference type="GO" id="GO:0008270">
    <property type="term" value="F:zinc ion binding"/>
    <property type="evidence" value="ECO:0007669"/>
    <property type="project" value="InterPro"/>
</dbReference>
<dbReference type="STRING" id="1341132.A0A3F3PHS4"/>
<accession>A0A3F3PHS4</accession>
<dbReference type="AlphaFoldDB" id="A0A3F3PHS4"/>
<keyword evidence="5" id="KW-1185">Reference proteome</keyword>
<gene>
    <name evidence="4" type="ORF">BDQ94DRAFT_155558</name>
</gene>
<evidence type="ECO:0008006" key="6">
    <source>
        <dbReference type="Google" id="ProtNLM"/>
    </source>
</evidence>
<sequence length="410" mass="46716">MPNSGCHQEKSPMNCESCKRRHEKCDKSLPQWYAFPRSPVHGAESVDQCSRSCSKRSVSCKYTITAEIEEGPKYWRPIRPKLNYLPLNKLIDLITKLYESLEQRGMRDYTIWAQKLPLFYSMAGSDNLVMSSLLTLSASLLATIEPKVGIKQTYFYFRQTAIEQLRIASSKLSTENYDNVLAATILLLWADSERPSWIVLWTGLKSVFYSMPQEWRHKSELANFLETKQYLRILESSSIVSCHFNNKNLSGLADIITVLQHIQGQVGHMEKYHNQVNKLVKFLEEFLGDICSLSSDQAFQRMHILRQWLFWLPPAMLRGGIGDTLGLAVLAQFFAVGLNLHCLFPELGCHDLGSLAVDPIKEIDRTVRARNMAKPHDPDVQLAMYLMGMAQSIATKYQDRLIADESAVGL</sequence>
<proteinExistence type="predicted"/>
<dbReference type="Proteomes" id="UP000253729">
    <property type="component" value="Unassembled WGS sequence"/>
</dbReference>
<keyword evidence="3" id="KW-0539">Nucleus</keyword>
<reference evidence="4 5" key="1">
    <citation type="submission" date="2018-07" db="EMBL/GenBank/DDBJ databases">
        <title>The genomes of Aspergillus section Nigri reveals drivers in fungal speciation.</title>
        <authorList>
            <consortium name="DOE Joint Genome Institute"/>
            <person name="Vesth T.C."/>
            <person name="Nybo J."/>
            <person name="Theobald S."/>
            <person name="Brandl J."/>
            <person name="Frisvad J.C."/>
            <person name="Nielsen K.F."/>
            <person name="Lyhne E.K."/>
            <person name="Kogle M.E."/>
            <person name="Kuo A."/>
            <person name="Riley R."/>
            <person name="Clum A."/>
            <person name="Nolan M."/>
            <person name="Lipzen A."/>
            <person name="Salamov A."/>
            <person name="Henrissat B."/>
            <person name="Wiebenga A."/>
            <person name="De vries R.P."/>
            <person name="Grigoriev I.V."/>
            <person name="Mortensen U.H."/>
            <person name="Andersen M.R."/>
            <person name="Baker S.E."/>
        </authorList>
    </citation>
    <scope>NUCLEOTIDE SEQUENCE [LARGE SCALE GENOMIC DNA]</scope>
    <source>
        <strain evidence="4 5">CBS 139.54b</strain>
    </source>
</reference>
<dbReference type="GO" id="GO:0000981">
    <property type="term" value="F:DNA-binding transcription factor activity, RNA polymerase II-specific"/>
    <property type="evidence" value="ECO:0007669"/>
    <property type="project" value="InterPro"/>
</dbReference>
<evidence type="ECO:0000256" key="2">
    <source>
        <dbReference type="ARBA" id="ARBA00023163"/>
    </source>
</evidence>
<protein>
    <recommendedName>
        <fullName evidence="6">Zn(2)-C6 fungal-type domain-containing protein</fullName>
    </recommendedName>
</protein>
<dbReference type="InterPro" id="IPR052400">
    <property type="entry name" value="Zn2-C6_fungal_TF"/>
</dbReference>
<keyword evidence="1" id="KW-0805">Transcription regulation</keyword>
<dbReference type="PANTHER" id="PTHR47657">
    <property type="entry name" value="STEROL REGULATORY ELEMENT-BINDING PROTEIN ECM22"/>
    <property type="match status" value="1"/>
</dbReference>
<dbReference type="RefSeq" id="XP_026619439.1">
    <property type="nucleotide sequence ID" value="XM_026768487.1"/>
</dbReference>
<dbReference type="PANTHER" id="PTHR47657:SF12">
    <property type="entry name" value="ZN(II)2CYS6 TRANSCRIPTION FACTOR (EUROFUNG)"/>
    <property type="match status" value="1"/>
</dbReference>
<evidence type="ECO:0000256" key="1">
    <source>
        <dbReference type="ARBA" id="ARBA00023015"/>
    </source>
</evidence>
<dbReference type="EMBL" id="KZ852150">
    <property type="protein sequence ID" value="RDH26417.1"/>
    <property type="molecule type" value="Genomic_DNA"/>
</dbReference>
<keyword evidence="2" id="KW-0804">Transcription</keyword>